<comment type="caution">
    <text evidence="1">The sequence shown here is derived from an EMBL/GenBank/DDBJ whole genome shotgun (WGS) entry which is preliminary data.</text>
</comment>
<reference evidence="2" key="1">
    <citation type="journal article" date="2019" name="Int. J. Syst. Evol. Microbiol.">
        <title>The Global Catalogue of Microorganisms (GCM) 10K type strain sequencing project: providing services to taxonomists for standard genome sequencing and annotation.</title>
        <authorList>
            <consortium name="The Broad Institute Genomics Platform"/>
            <consortium name="The Broad Institute Genome Sequencing Center for Infectious Disease"/>
            <person name="Wu L."/>
            <person name="Ma J."/>
        </authorList>
    </citation>
    <scope>NUCLEOTIDE SEQUENCE [LARGE SCALE GENOMIC DNA]</scope>
    <source>
        <strain evidence="2">JCM 16908</strain>
    </source>
</reference>
<keyword evidence="2" id="KW-1185">Reference proteome</keyword>
<accession>A0ABP7J260</accession>
<sequence length="264" mass="28613">MSNLTNDQKTGELARATAASLLKAAESVIATGLSVPVAKARVFGPVYSWWRLTCRTAEAALLLTERGFTLEVAPLVRNVFNHAYAINWLVDNGDAAVDALVARGDDDREKLCKKLEKTGWPGAAELRAALDLAAAQRPAPPTRTSSEQELHEKLKHELGNFYDMLERYDVAGVYPVYSHLSSLSHTTMATASAYVEHMDDGTLQIRQNAPKLGDADVIQLTVALLQAASAVSPLIDGDPLRPSIDQALADLGLEDTQLLPTRVR</sequence>
<organism evidence="1 2">
    <name type="scientific">Sphaerisporangium flaviroseum</name>
    <dbReference type="NCBI Taxonomy" id="509199"/>
    <lineage>
        <taxon>Bacteria</taxon>
        <taxon>Bacillati</taxon>
        <taxon>Actinomycetota</taxon>
        <taxon>Actinomycetes</taxon>
        <taxon>Streptosporangiales</taxon>
        <taxon>Streptosporangiaceae</taxon>
        <taxon>Sphaerisporangium</taxon>
    </lineage>
</organism>
<dbReference type="EMBL" id="BAAAZR010000031">
    <property type="protein sequence ID" value="GAA3832671.1"/>
    <property type="molecule type" value="Genomic_DNA"/>
</dbReference>
<dbReference type="Pfam" id="PF18928">
    <property type="entry name" value="DUF5677"/>
    <property type="match status" value="1"/>
</dbReference>
<dbReference type="InterPro" id="IPR043733">
    <property type="entry name" value="DUF5677"/>
</dbReference>
<evidence type="ECO:0000313" key="1">
    <source>
        <dbReference type="EMBL" id="GAA3832671.1"/>
    </source>
</evidence>
<proteinExistence type="predicted"/>
<protein>
    <submittedName>
        <fullName evidence="1">Uncharacterized protein</fullName>
    </submittedName>
</protein>
<dbReference type="RefSeq" id="WP_344948326.1">
    <property type="nucleotide sequence ID" value="NZ_BAAAZR010000031.1"/>
</dbReference>
<gene>
    <name evidence="1" type="ORF">GCM10022226_62450</name>
</gene>
<dbReference type="Proteomes" id="UP001500888">
    <property type="component" value="Unassembled WGS sequence"/>
</dbReference>
<evidence type="ECO:0000313" key="2">
    <source>
        <dbReference type="Proteomes" id="UP001500888"/>
    </source>
</evidence>
<name>A0ABP7J260_9ACTN</name>